<evidence type="ECO:0000256" key="3">
    <source>
        <dbReference type="ARBA" id="ARBA00022443"/>
    </source>
</evidence>
<dbReference type="FunFam" id="1.10.510.10:FF:000080">
    <property type="entry name" value="Putative activated CDC42 kinase 1"/>
    <property type="match status" value="1"/>
</dbReference>
<keyword evidence="5" id="KW-0723">Serine/threonine-protein kinase</keyword>
<proteinExistence type="inferred from homology"/>
<keyword evidence="23" id="KW-1185">Reference proteome</keyword>
<dbReference type="SUPFAM" id="SSF56112">
    <property type="entry name" value="Protein kinase-like (PK-like)"/>
    <property type="match status" value="1"/>
</dbReference>
<keyword evidence="6" id="KW-0808">Transferase</keyword>
<dbReference type="PROSITE" id="PS00107">
    <property type="entry name" value="PROTEIN_KINASE_ATP"/>
    <property type="match status" value="1"/>
</dbReference>
<evidence type="ECO:0000256" key="17">
    <source>
        <dbReference type="PROSITE-ProRule" id="PRU00192"/>
    </source>
</evidence>
<dbReference type="InterPro" id="IPR017441">
    <property type="entry name" value="Protein_kinase_ATP_BS"/>
</dbReference>
<dbReference type="InterPro" id="IPR055175">
    <property type="entry name" value="ACK/TNK-like_SAM"/>
</dbReference>
<feature type="binding site" evidence="18">
    <location>
        <position position="143"/>
    </location>
    <ligand>
        <name>ATP</name>
        <dbReference type="ChEBI" id="CHEBI:30616"/>
    </ligand>
</feature>
<dbReference type="GO" id="GO:0046872">
    <property type="term" value="F:metal ion binding"/>
    <property type="evidence" value="ECO:0007669"/>
    <property type="project" value="UniProtKB-KW"/>
</dbReference>
<evidence type="ECO:0000256" key="15">
    <source>
        <dbReference type="ARBA" id="ARBA00047899"/>
    </source>
</evidence>
<reference evidence="22" key="2">
    <citation type="submission" date="2025-09" db="UniProtKB">
        <authorList>
            <consortium name="Ensembl"/>
        </authorList>
    </citation>
    <scope>IDENTIFICATION</scope>
</reference>
<evidence type="ECO:0000256" key="1">
    <source>
        <dbReference type="ARBA" id="ARBA00001946"/>
    </source>
</evidence>
<dbReference type="PROSITE" id="PS50011">
    <property type="entry name" value="PROTEIN_KINASE_DOM"/>
    <property type="match status" value="1"/>
</dbReference>
<evidence type="ECO:0000259" key="21">
    <source>
        <dbReference type="PROSITE" id="PS50011"/>
    </source>
</evidence>
<evidence type="ECO:0000256" key="7">
    <source>
        <dbReference type="ARBA" id="ARBA00022707"/>
    </source>
</evidence>
<dbReference type="Ensembl" id="ENSAPOT00000001166.1">
    <property type="protein sequence ID" value="ENSAPOP00000027498.1"/>
    <property type="gene ID" value="ENSAPOG00000012017.1"/>
</dbReference>
<keyword evidence="7" id="KW-0449">Lipoprotein</keyword>
<keyword evidence="11 18" id="KW-0067">ATP-binding</keyword>
<evidence type="ECO:0000256" key="6">
    <source>
        <dbReference type="ARBA" id="ARBA00022679"/>
    </source>
</evidence>
<dbReference type="InterPro" id="IPR001452">
    <property type="entry name" value="SH3_domain"/>
</dbReference>
<evidence type="ECO:0000256" key="14">
    <source>
        <dbReference type="ARBA" id="ARBA00023329"/>
    </source>
</evidence>
<dbReference type="Pfam" id="PF09027">
    <property type="entry name" value="GTPase_binding"/>
    <property type="match status" value="1"/>
</dbReference>
<evidence type="ECO:0000259" key="20">
    <source>
        <dbReference type="PROSITE" id="PS50002"/>
    </source>
</evidence>
<keyword evidence="8" id="KW-0479">Metal-binding</keyword>
<dbReference type="SUPFAM" id="SSF50044">
    <property type="entry name" value="SH3-domain"/>
    <property type="match status" value="1"/>
</dbReference>
<feature type="compositionally biased region" description="Basic and acidic residues" evidence="19">
    <location>
        <begin position="621"/>
        <end position="637"/>
    </location>
</feature>
<dbReference type="PRINTS" id="PR00109">
    <property type="entry name" value="TYRKINASE"/>
</dbReference>
<feature type="region of interest" description="Disordered" evidence="19">
    <location>
        <begin position="464"/>
        <end position="495"/>
    </location>
</feature>
<dbReference type="InterPro" id="IPR020635">
    <property type="entry name" value="Tyr_kinase_cat_dom"/>
</dbReference>
<keyword evidence="13" id="KW-0829">Tyrosine-protein kinase</keyword>
<reference evidence="22" key="1">
    <citation type="submission" date="2025-08" db="UniProtKB">
        <authorList>
            <consortium name="Ensembl"/>
        </authorList>
    </citation>
    <scope>IDENTIFICATION</scope>
</reference>
<dbReference type="Pfam" id="PF07714">
    <property type="entry name" value="PK_Tyr_Ser-Thr"/>
    <property type="match status" value="1"/>
</dbReference>
<dbReference type="Pfam" id="PF22931">
    <property type="entry name" value="SAM_TNK"/>
    <property type="match status" value="1"/>
</dbReference>
<dbReference type="PROSITE" id="PS50002">
    <property type="entry name" value="SH3"/>
    <property type="match status" value="1"/>
</dbReference>
<dbReference type="InterPro" id="IPR037085">
    <property type="entry name" value="Cdc42-bd-like_dom_sf"/>
</dbReference>
<comment type="cofactor">
    <cofactor evidence="1">
        <name>Mg(2+)</name>
        <dbReference type="ChEBI" id="CHEBI:18420"/>
    </cofactor>
</comment>
<evidence type="ECO:0000256" key="13">
    <source>
        <dbReference type="ARBA" id="ARBA00023137"/>
    </source>
</evidence>
<feature type="region of interest" description="Disordered" evidence="19">
    <location>
        <begin position="552"/>
        <end position="641"/>
    </location>
</feature>
<dbReference type="InterPro" id="IPR049587">
    <property type="entry name" value="TNK-like_SAM"/>
</dbReference>
<feature type="compositionally biased region" description="Pro residues" evidence="19">
    <location>
        <begin position="561"/>
        <end position="575"/>
    </location>
</feature>
<dbReference type="Proteomes" id="UP000257200">
    <property type="component" value="Unplaced"/>
</dbReference>
<keyword evidence="7" id="KW-0519">Myristate</keyword>
<evidence type="ECO:0000313" key="23">
    <source>
        <dbReference type="Proteomes" id="UP000257200"/>
    </source>
</evidence>
<dbReference type="CDD" id="cd14328">
    <property type="entry name" value="UBA_TNK1"/>
    <property type="match status" value="1"/>
</dbReference>
<organism evidence="22 23">
    <name type="scientific">Acanthochromis polyacanthus</name>
    <name type="common">spiny chromis</name>
    <dbReference type="NCBI Taxonomy" id="80966"/>
    <lineage>
        <taxon>Eukaryota</taxon>
        <taxon>Metazoa</taxon>
        <taxon>Chordata</taxon>
        <taxon>Craniata</taxon>
        <taxon>Vertebrata</taxon>
        <taxon>Euteleostomi</taxon>
        <taxon>Actinopterygii</taxon>
        <taxon>Neopterygii</taxon>
        <taxon>Teleostei</taxon>
        <taxon>Neoteleostei</taxon>
        <taxon>Acanthomorphata</taxon>
        <taxon>Ovalentaria</taxon>
        <taxon>Pomacentridae</taxon>
        <taxon>Acanthochromis</taxon>
    </lineage>
</organism>
<comment type="similarity">
    <text evidence="16">Belongs to the protein kinase superfamily. Tyr protein kinase family.</text>
</comment>
<name>A0A3Q1GBF9_9TELE</name>
<keyword evidence="9 18" id="KW-0547">Nucleotide-binding</keyword>
<dbReference type="GO" id="GO:0004713">
    <property type="term" value="F:protein tyrosine kinase activity"/>
    <property type="evidence" value="ECO:0007669"/>
    <property type="project" value="UniProtKB-KW"/>
</dbReference>
<feature type="region of interest" description="Disordered" evidence="19">
    <location>
        <begin position="72"/>
        <end position="98"/>
    </location>
</feature>
<dbReference type="InterPro" id="IPR000719">
    <property type="entry name" value="Prot_kinase_dom"/>
</dbReference>
<evidence type="ECO:0000256" key="8">
    <source>
        <dbReference type="ARBA" id="ARBA00022723"/>
    </source>
</evidence>
<feature type="domain" description="Protein kinase" evidence="21">
    <location>
        <begin position="111"/>
        <end position="377"/>
    </location>
</feature>
<dbReference type="PROSITE" id="PS00109">
    <property type="entry name" value="PROTEIN_KINASE_TYR"/>
    <property type="match status" value="1"/>
</dbReference>
<evidence type="ECO:0000256" key="12">
    <source>
        <dbReference type="ARBA" id="ARBA00022842"/>
    </source>
</evidence>
<evidence type="ECO:0000256" key="9">
    <source>
        <dbReference type="ARBA" id="ARBA00022741"/>
    </source>
</evidence>
<comment type="catalytic activity">
    <reaction evidence="15">
        <text>L-threonyl-[protein] + ATP = O-phospho-L-threonyl-[protein] + ADP + H(+)</text>
        <dbReference type="Rhea" id="RHEA:46608"/>
        <dbReference type="Rhea" id="RHEA-COMP:11060"/>
        <dbReference type="Rhea" id="RHEA-COMP:11605"/>
        <dbReference type="ChEBI" id="CHEBI:15378"/>
        <dbReference type="ChEBI" id="CHEBI:30013"/>
        <dbReference type="ChEBI" id="CHEBI:30616"/>
        <dbReference type="ChEBI" id="CHEBI:61977"/>
        <dbReference type="ChEBI" id="CHEBI:456216"/>
        <dbReference type="EC" id="2.7.11.1"/>
    </reaction>
</comment>
<keyword evidence="3 17" id="KW-0728">SH3 domain</keyword>
<evidence type="ECO:0000256" key="4">
    <source>
        <dbReference type="ARBA" id="ARBA00022490"/>
    </source>
</evidence>
<dbReference type="InParanoid" id="A0A3Q1GBF9"/>
<dbReference type="Gene3D" id="4.10.680.10">
    <property type="entry name" value="Cdc42-like binding domain"/>
    <property type="match status" value="1"/>
</dbReference>
<dbReference type="STRING" id="80966.ENSAPOP00000027498"/>
<dbReference type="InterPro" id="IPR036028">
    <property type="entry name" value="SH3-like_dom_sf"/>
</dbReference>
<dbReference type="CDD" id="cd05040">
    <property type="entry name" value="PTKc_Ack_like"/>
    <property type="match status" value="1"/>
</dbReference>
<evidence type="ECO:0000256" key="10">
    <source>
        <dbReference type="ARBA" id="ARBA00022777"/>
    </source>
</evidence>
<evidence type="ECO:0000256" key="11">
    <source>
        <dbReference type="ARBA" id="ARBA00022840"/>
    </source>
</evidence>
<comment type="subcellular location">
    <subcellularLocation>
        <location evidence="2">Cytoplasmic vesicle</location>
        <location evidence="2">Clathrin-coated vesicle</location>
    </subcellularLocation>
</comment>
<feature type="domain" description="SH3" evidence="20">
    <location>
        <begin position="373"/>
        <end position="433"/>
    </location>
</feature>
<dbReference type="PANTHER" id="PTHR24418">
    <property type="entry name" value="TYROSINE-PROTEIN KINASE"/>
    <property type="match status" value="1"/>
</dbReference>
<dbReference type="AlphaFoldDB" id="A0A3Q1GBF9"/>
<dbReference type="SMART" id="SM00219">
    <property type="entry name" value="TyrKc"/>
    <property type="match status" value="1"/>
</dbReference>
<dbReference type="GO" id="GO:0004674">
    <property type="term" value="F:protein serine/threonine kinase activity"/>
    <property type="evidence" value="ECO:0007669"/>
    <property type="project" value="UniProtKB-KW"/>
</dbReference>
<dbReference type="Gene3D" id="3.30.200.20">
    <property type="entry name" value="Phosphorylase Kinase, domain 1"/>
    <property type="match status" value="1"/>
</dbReference>
<evidence type="ECO:0000256" key="19">
    <source>
        <dbReference type="SAM" id="MobiDB-lite"/>
    </source>
</evidence>
<dbReference type="GO" id="GO:0030136">
    <property type="term" value="C:clathrin-coated vesicle"/>
    <property type="evidence" value="ECO:0007669"/>
    <property type="project" value="UniProtKB-SubCell"/>
</dbReference>
<dbReference type="FunFam" id="3.30.200.20:FF:000107">
    <property type="entry name" value="Putative activated CDC42 kinase 1"/>
    <property type="match status" value="1"/>
</dbReference>
<dbReference type="InterPro" id="IPR015116">
    <property type="entry name" value="Cdc42-bd-like"/>
</dbReference>
<accession>A0A3Q1GBF9</accession>
<dbReference type="GeneTree" id="ENSGT00940000166308"/>
<evidence type="ECO:0000313" key="22">
    <source>
        <dbReference type="Ensembl" id="ENSAPOP00000027498.1"/>
    </source>
</evidence>
<keyword evidence="12" id="KW-0460">Magnesium</keyword>
<dbReference type="Gene3D" id="1.10.510.10">
    <property type="entry name" value="Transferase(Phosphotransferase) domain 1"/>
    <property type="match status" value="1"/>
</dbReference>
<dbReference type="InterPro" id="IPR050198">
    <property type="entry name" value="Non-receptor_tyrosine_kinases"/>
</dbReference>
<evidence type="ECO:0000256" key="2">
    <source>
        <dbReference type="ARBA" id="ARBA00004132"/>
    </source>
</evidence>
<keyword evidence="14" id="KW-0968">Cytoplasmic vesicle</keyword>
<dbReference type="InterPro" id="IPR011009">
    <property type="entry name" value="Kinase-like_dom_sf"/>
</dbReference>
<dbReference type="InterPro" id="IPR001245">
    <property type="entry name" value="Ser-Thr/Tyr_kinase_cat_dom"/>
</dbReference>
<dbReference type="CDD" id="cd09539">
    <property type="entry name" value="SAM_TNK-like"/>
    <property type="match status" value="1"/>
</dbReference>
<dbReference type="GO" id="GO:0005524">
    <property type="term" value="F:ATP binding"/>
    <property type="evidence" value="ECO:0007669"/>
    <property type="project" value="UniProtKB-UniRule"/>
</dbReference>
<keyword evidence="10" id="KW-0418">Kinase</keyword>
<dbReference type="InterPro" id="IPR008266">
    <property type="entry name" value="Tyr_kinase_AS"/>
</dbReference>
<protein>
    <submittedName>
        <fullName evidence="22">Tyrosine kinase, non-receptor, 1</fullName>
    </submittedName>
</protein>
<sequence length="738" mass="83827">MDQDTQWLHQLLADVQLEKFYIRVRDGLNITRIEHFAYVKEADLEQIGISKPAQRRLWDALRRYKTNSRSRSGMTKVFRPDGSEQWSGNGPAQGQEGVSRALPSLIQDSELVLGEKLGSGSFGVVRKGEWHTPSGRVFPVAVKSLRNSMSRQTDTLTDFLQEVTTMQSLDHLNIIRLYGVVLTQPLKMVTELAPLGSLYDTLRSHQYQYPLVHLWLFATQIVAGMDYLESRRFIHRDLAARNVLLASKELVKIGDFGLMRGLSQETDHYVMGAHRRIPFAWCAPESLRVGSFSHASDVWMFGVTLWEMFTYCEEPWFGLSGRQILWRVEREGERLEKPPDCPQELYGTMRKCWACNPADRPSFNKLTTMVAEAKPMEVQAARDFTEPRKLTFVTNDVVTVIDHGLELSEWRGQNQRTLTVGWFPASLIVPLQLSVPVAVPTTSSNQGSNHAAGSAFISTPVKGSLHHTGHGDINPDRCFGTPDSLNDWRPGPGREREISNLQKMAGMSRSLESVLSEHRPRAHTTGLVRVDQRGRLMPPVIAARSVVMQQDTRRFSEASINPPPPPGTLWPPQMMPSPLVQTQPQPQPQPQPLPQQGTTGSNLAKTAHMARSNPQLYNFADSRERDRERTREREKSPHVQNNRDSLITQVTDAVHGVTTEEVQNALQRNDWNPLRAEQQLKLEHLYSLSLCSREDCLRILSKYQWNLEHASRYLIRSTARDDRPGERERPPVSAERRV</sequence>
<evidence type="ECO:0000256" key="18">
    <source>
        <dbReference type="PROSITE-ProRule" id="PRU10141"/>
    </source>
</evidence>
<dbReference type="CDD" id="cd00174">
    <property type="entry name" value="SH3"/>
    <property type="match status" value="1"/>
</dbReference>
<evidence type="ECO:0000256" key="5">
    <source>
        <dbReference type="ARBA" id="ARBA00022527"/>
    </source>
</evidence>
<evidence type="ECO:0000256" key="16">
    <source>
        <dbReference type="ARBA" id="ARBA00060742"/>
    </source>
</evidence>
<keyword evidence="4" id="KW-0963">Cytoplasm</keyword>